<protein>
    <submittedName>
        <fullName evidence="7">O-antigen ligase family protein</fullName>
    </submittedName>
</protein>
<keyword evidence="8" id="KW-1185">Reference proteome</keyword>
<feature type="transmembrane region" description="Helical" evidence="5">
    <location>
        <begin position="83"/>
        <end position="103"/>
    </location>
</feature>
<dbReference type="InterPro" id="IPR007016">
    <property type="entry name" value="O-antigen_ligase-rel_domated"/>
</dbReference>
<name>A0ABV4MP67_9VIBR</name>
<dbReference type="RefSeq" id="WP_371720294.1">
    <property type="nucleotide sequence ID" value="NZ_JBGOOF010000049.1"/>
</dbReference>
<dbReference type="InterPro" id="IPR051533">
    <property type="entry name" value="WaaL-like"/>
</dbReference>
<keyword evidence="2 5" id="KW-0812">Transmembrane</keyword>
<dbReference type="GO" id="GO:0016874">
    <property type="term" value="F:ligase activity"/>
    <property type="evidence" value="ECO:0007669"/>
    <property type="project" value="UniProtKB-KW"/>
</dbReference>
<gene>
    <name evidence="7" type="ORF">ACED39_21590</name>
</gene>
<evidence type="ECO:0000256" key="1">
    <source>
        <dbReference type="ARBA" id="ARBA00004141"/>
    </source>
</evidence>
<feature type="transmembrane region" description="Helical" evidence="5">
    <location>
        <begin position="194"/>
        <end position="210"/>
    </location>
</feature>
<feature type="transmembrane region" description="Helical" evidence="5">
    <location>
        <begin position="147"/>
        <end position="166"/>
    </location>
</feature>
<comment type="caution">
    <text evidence="7">The sequence shown here is derived from an EMBL/GenBank/DDBJ whole genome shotgun (WGS) entry which is preliminary data.</text>
</comment>
<proteinExistence type="predicted"/>
<feature type="transmembrane region" description="Helical" evidence="5">
    <location>
        <begin position="115"/>
        <end position="135"/>
    </location>
</feature>
<evidence type="ECO:0000313" key="7">
    <source>
        <dbReference type="EMBL" id="MEZ8211364.1"/>
    </source>
</evidence>
<feature type="transmembrane region" description="Helical" evidence="5">
    <location>
        <begin position="380"/>
        <end position="398"/>
    </location>
</feature>
<accession>A0ABV4MP67</accession>
<keyword evidence="3 5" id="KW-1133">Transmembrane helix</keyword>
<organism evidence="7 8">
    <name type="scientific">Vibrio bivalvicida</name>
    <dbReference type="NCBI Taxonomy" id="1276888"/>
    <lineage>
        <taxon>Bacteria</taxon>
        <taxon>Pseudomonadati</taxon>
        <taxon>Pseudomonadota</taxon>
        <taxon>Gammaproteobacteria</taxon>
        <taxon>Vibrionales</taxon>
        <taxon>Vibrionaceae</taxon>
        <taxon>Vibrio</taxon>
        <taxon>Vibrio oreintalis group</taxon>
    </lineage>
</organism>
<dbReference type="PANTHER" id="PTHR37422">
    <property type="entry name" value="TEICHURONIC ACID BIOSYNTHESIS PROTEIN TUAE"/>
    <property type="match status" value="1"/>
</dbReference>
<feature type="transmembrane region" description="Helical" evidence="5">
    <location>
        <begin position="20"/>
        <end position="46"/>
    </location>
</feature>
<dbReference type="PANTHER" id="PTHR37422:SF17">
    <property type="entry name" value="O-ANTIGEN LIGASE"/>
    <property type="match status" value="1"/>
</dbReference>
<dbReference type="EMBL" id="JBGOOS010000051">
    <property type="protein sequence ID" value="MEZ8211364.1"/>
    <property type="molecule type" value="Genomic_DNA"/>
</dbReference>
<feature type="transmembrane region" description="Helical" evidence="5">
    <location>
        <begin position="58"/>
        <end position="77"/>
    </location>
</feature>
<feature type="transmembrane region" description="Helical" evidence="5">
    <location>
        <begin position="217"/>
        <end position="235"/>
    </location>
</feature>
<feature type="transmembrane region" description="Helical" evidence="5">
    <location>
        <begin position="357"/>
        <end position="374"/>
    </location>
</feature>
<sequence>MFDKKITQSISYGSLFLVPFLLLWTHNLSVLIIALISIYSIIYISYNRAIIKLERYDIIVIGMLSLYFIINIPNVIIDLGKLRYFQGGIRLLLCIPIYIFLRYQITSEDKAIDYISKGTIAGSIGALLMAIYQYFYLSFDRVDGYLFSINFGYLAGSLAFLALTLAMQSKLKVWLYFSFVFSVVSLLLTYTRGAIFSIPILLMFIIFLNYKKLSFKYVVLGASVLILSSVLMYKLSPSFKQRIDFTYNEFSLIASGHTEYSASAGGRLLLWKAATEGFKLSPFVGLTYSERETLNQELYKQGEVTHWVTTVSRGHAHSQYFEMLVSNGVLGVIGAIGMLLAPCIYFSKAYLRTHSPITLTASVFLAAFCIFGLTEVLLQANLISAFFGFMLAAFFAIWRNSSNYDKST</sequence>
<keyword evidence="4 5" id="KW-0472">Membrane</keyword>
<keyword evidence="7" id="KW-0436">Ligase</keyword>
<reference evidence="7 8" key="1">
    <citation type="submission" date="2024-06" db="EMBL/GenBank/DDBJ databases">
        <authorList>
            <person name="Steensen K."/>
            <person name="Seneca J."/>
            <person name="Bartlau N."/>
            <person name="Yu A.X."/>
            <person name="Polz M.F."/>
        </authorList>
    </citation>
    <scope>NUCLEOTIDE SEQUENCE [LARGE SCALE GENOMIC DNA]</scope>
    <source>
        <strain evidence="7 8">1F146</strain>
    </source>
</reference>
<feature type="domain" description="O-antigen ligase-related" evidence="6">
    <location>
        <begin position="177"/>
        <end position="334"/>
    </location>
</feature>
<evidence type="ECO:0000256" key="2">
    <source>
        <dbReference type="ARBA" id="ARBA00022692"/>
    </source>
</evidence>
<evidence type="ECO:0000256" key="3">
    <source>
        <dbReference type="ARBA" id="ARBA00022989"/>
    </source>
</evidence>
<feature type="transmembrane region" description="Helical" evidence="5">
    <location>
        <begin position="324"/>
        <end position="345"/>
    </location>
</feature>
<comment type="subcellular location">
    <subcellularLocation>
        <location evidence="1">Membrane</location>
        <topology evidence="1">Multi-pass membrane protein</topology>
    </subcellularLocation>
</comment>
<dbReference type="Pfam" id="PF04932">
    <property type="entry name" value="Wzy_C"/>
    <property type="match status" value="1"/>
</dbReference>
<evidence type="ECO:0000259" key="6">
    <source>
        <dbReference type="Pfam" id="PF04932"/>
    </source>
</evidence>
<dbReference type="Proteomes" id="UP001569151">
    <property type="component" value="Unassembled WGS sequence"/>
</dbReference>
<evidence type="ECO:0000256" key="5">
    <source>
        <dbReference type="SAM" id="Phobius"/>
    </source>
</evidence>
<evidence type="ECO:0000313" key="8">
    <source>
        <dbReference type="Proteomes" id="UP001569151"/>
    </source>
</evidence>
<evidence type="ECO:0000256" key="4">
    <source>
        <dbReference type="ARBA" id="ARBA00023136"/>
    </source>
</evidence>